<dbReference type="HOGENOM" id="CLU_191620_0_0_10"/>
<dbReference type="STRING" id="388413.ALPR1_13120"/>
<comment type="caution">
    <text evidence="7">The sequence shown here is derived from an EMBL/GenBank/DDBJ whole genome shotgun (WGS) entry which is preliminary data.</text>
</comment>
<dbReference type="Pfam" id="PF00759">
    <property type="entry name" value="Glyco_hydro_9"/>
    <property type="match status" value="1"/>
</dbReference>
<gene>
    <name evidence="7" type="ORF">ALPR1_13120</name>
</gene>
<feature type="region of interest" description="Disordered" evidence="5">
    <location>
        <begin position="1"/>
        <end position="20"/>
    </location>
</feature>
<evidence type="ECO:0000256" key="2">
    <source>
        <dbReference type="ARBA" id="ARBA00023326"/>
    </source>
</evidence>
<dbReference type="InterPro" id="IPR008928">
    <property type="entry name" value="6-hairpin_glycosidase_sf"/>
</dbReference>
<dbReference type="PROSITE" id="PS00698">
    <property type="entry name" value="GH9_3"/>
    <property type="match status" value="1"/>
</dbReference>
<keyword evidence="4" id="KW-0136">Cellulose degradation</keyword>
<sequence length="66" mass="7186">MPPIPGFLVGGPNPGQQDNLEYPSKVPDMSYVDDTKSYASNEIAINWNAAFAYLVNGIEAIENQVN</sequence>
<feature type="domain" description="Glycoside hydrolase family 9" evidence="6">
    <location>
        <begin position="3"/>
        <end position="54"/>
    </location>
</feature>
<dbReference type="GO" id="GO:0030245">
    <property type="term" value="P:cellulose catabolic process"/>
    <property type="evidence" value="ECO:0007669"/>
    <property type="project" value="UniProtKB-KW"/>
</dbReference>
<keyword evidence="1 3" id="KW-0119">Carbohydrate metabolism</keyword>
<proteinExistence type="inferred from homology"/>
<dbReference type="Proteomes" id="UP000003919">
    <property type="component" value="Unassembled WGS sequence"/>
</dbReference>
<reference evidence="7 8" key="1">
    <citation type="journal article" date="2011" name="J. Bacteriol.">
        <title>Complete genome sequence of Algoriphagus sp. PR1, bacterial prey of a colony-forming choanoflagellate.</title>
        <authorList>
            <person name="Alegado R.A."/>
            <person name="Ferriera S."/>
            <person name="Nusbaum C."/>
            <person name="Young S.K."/>
            <person name="Zeng Q."/>
            <person name="Imamovic A."/>
            <person name="Fairclough S.R."/>
            <person name="King N."/>
        </authorList>
    </citation>
    <scope>NUCLEOTIDE SEQUENCE [LARGE SCALE GENOMIC DNA]</scope>
    <source>
        <strain evidence="7 8">PR1</strain>
    </source>
</reference>
<keyword evidence="3 4" id="KW-0326">Glycosidase</keyword>
<protein>
    <recommendedName>
        <fullName evidence="4">Endoglucanase</fullName>
        <ecNumber evidence="4">3.2.1.4</ecNumber>
    </recommendedName>
</protein>
<dbReference type="EMBL" id="AAXU02000001">
    <property type="protein sequence ID" value="EAZ83163.1"/>
    <property type="molecule type" value="Genomic_DNA"/>
</dbReference>
<dbReference type="GO" id="GO:0008810">
    <property type="term" value="F:cellulase activity"/>
    <property type="evidence" value="ECO:0007669"/>
    <property type="project" value="UniProtKB-EC"/>
</dbReference>
<comment type="similarity">
    <text evidence="3 4">Belongs to the glycosyl hydrolase 9 (cellulase E) family.</text>
</comment>
<evidence type="ECO:0000256" key="1">
    <source>
        <dbReference type="ARBA" id="ARBA00023277"/>
    </source>
</evidence>
<dbReference type="InterPro" id="IPR001701">
    <property type="entry name" value="Glyco_hydro_9"/>
</dbReference>
<organism evidence="7 8">
    <name type="scientific">Algoriphagus machipongonensis</name>
    <dbReference type="NCBI Taxonomy" id="388413"/>
    <lineage>
        <taxon>Bacteria</taxon>
        <taxon>Pseudomonadati</taxon>
        <taxon>Bacteroidota</taxon>
        <taxon>Cytophagia</taxon>
        <taxon>Cytophagales</taxon>
        <taxon>Cyclobacteriaceae</taxon>
        <taxon>Algoriphagus</taxon>
    </lineage>
</organism>
<keyword evidence="3 4" id="KW-0378">Hydrolase</keyword>
<dbReference type="Gene3D" id="1.50.10.10">
    <property type="match status" value="1"/>
</dbReference>
<accession>A3HTJ5</accession>
<evidence type="ECO:0000256" key="5">
    <source>
        <dbReference type="SAM" id="MobiDB-lite"/>
    </source>
</evidence>
<evidence type="ECO:0000256" key="4">
    <source>
        <dbReference type="RuleBase" id="RU361166"/>
    </source>
</evidence>
<dbReference type="EC" id="3.2.1.4" evidence="4"/>
<evidence type="ECO:0000256" key="3">
    <source>
        <dbReference type="PROSITE-ProRule" id="PRU10060"/>
    </source>
</evidence>
<comment type="catalytic activity">
    <reaction evidence="4">
        <text>Endohydrolysis of (1-&gt;4)-beta-D-glucosidic linkages in cellulose, lichenin and cereal beta-D-glucans.</text>
        <dbReference type="EC" id="3.2.1.4"/>
    </reaction>
</comment>
<feature type="active site" evidence="3">
    <location>
        <position position="33"/>
    </location>
</feature>
<keyword evidence="8" id="KW-1185">Reference proteome</keyword>
<evidence type="ECO:0000313" key="8">
    <source>
        <dbReference type="Proteomes" id="UP000003919"/>
    </source>
</evidence>
<dbReference type="SUPFAM" id="SSF48208">
    <property type="entry name" value="Six-hairpin glycosidases"/>
    <property type="match status" value="1"/>
</dbReference>
<evidence type="ECO:0000313" key="7">
    <source>
        <dbReference type="EMBL" id="EAZ83163.1"/>
    </source>
</evidence>
<dbReference type="InterPro" id="IPR033126">
    <property type="entry name" value="Glyco_hydro_9_Asp/Glu_AS"/>
</dbReference>
<feature type="active site" evidence="3">
    <location>
        <position position="42"/>
    </location>
</feature>
<dbReference type="InterPro" id="IPR012341">
    <property type="entry name" value="6hp_glycosidase-like_sf"/>
</dbReference>
<evidence type="ECO:0000259" key="6">
    <source>
        <dbReference type="Pfam" id="PF00759"/>
    </source>
</evidence>
<dbReference type="AlphaFoldDB" id="A3HTJ5"/>
<name>A3HTJ5_9BACT</name>
<keyword evidence="2 3" id="KW-0624">Polysaccharide degradation</keyword>